<dbReference type="Proteomes" id="UP000036923">
    <property type="component" value="Unassembled WGS sequence"/>
</dbReference>
<feature type="domain" description="Impact N-terminal" evidence="2">
    <location>
        <begin position="23"/>
        <end position="126"/>
    </location>
</feature>
<dbReference type="InterPro" id="IPR020569">
    <property type="entry name" value="UPF0029_Impact_CS"/>
</dbReference>
<protein>
    <recommendedName>
        <fullName evidence="6">YigZ family protein</fullName>
    </recommendedName>
</protein>
<dbReference type="PATRIC" id="fig|398512.5.peg.5954"/>
<evidence type="ECO:0008006" key="6">
    <source>
        <dbReference type="Google" id="ProtNLM"/>
    </source>
</evidence>
<dbReference type="InterPro" id="IPR020568">
    <property type="entry name" value="Ribosomal_Su5_D2-typ_SF"/>
</dbReference>
<dbReference type="InterPro" id="IPR035647">
    <property type="entry name" value="EFG_III/V"/>
</dbReference>
<dbReference type="Gene3D" id="3.30.70.240">
    <property type="match status" value="1"/>
</dbReference>
<evidence type="ECO:0000259" key="3">
    <source>
        <dbReference type="Pfam" id="PF09186"/>
    </source>
</evidence>
<dbReference type="InterPro" id="IPR023582">
    <property type="entry name" value="Impact"/>
</dbReference>
<accession>A0A0L6JY62</accession>
<evidence type="ECO:0000313" key="5">
    <source>
        <dbReference type="Proteomes" id="UP000036923"/>
    </source>
</evidence>
<dbReference type="STRING" id="398512.Bccel_5677"/>
<dbReference type="EMBL" id="LGTC01000001">
    <property type="protein sequence ID" value="KNY30397.1"/>
    <property type="molecule type" value="Genomic_DNA"/>
</dbReference>
<dbReference type="SUPFAM" id="SSF54211">
    <property type="entry name" value="Ribosomal protein S5 domain 2-like"/>
    <property type="match status" value="1"/>
</dbReference>
<comment type="caution">
    <text evidence="4">The sequence shown here is derived from an EMBL/GenBank/DDBJ whole genome shotgun (WGS) entry which is preliminary data.</text>
</comment>
<dbReference type="InterPro" id="IPR015796">
    <property type="entry name" value="Impact_YigZ-like"/>
</dbReference>
<dbReference type="PANTHER" id="PTHR16301">
    <property type="entry name" value="IMPACT-RELATED"/>
    <property type="match status" value="1"/>
</dbReference>
<organism evidence="4 5">
    <name type="scientific">Pseudobacteroides cellulosolvens ATCC 35603 = DSM 2933</name>
    <dbReference type="NCBI Taxonomy" id="398512"/>
    <lineage>
        <taxon>Bacteria</taxon>
        <taxon>Bacillati</taxon>
        <taxon>Bacillota</taxon>
        <taxon>Clostridia</taxon>
        <taxon>Eubacteriales</taxon>
        <taxon>Oscillospiraceae</taxon>
        <taxon>Pseudobacteroides</taxon>
    </lineage>
</organism>
<dbReference type="GO" id="GO:0006446">
    <property type="term" value="P:regulation of translational initiation"/>
    <property type="evidence" value="ECO:0007669"/>
    <property type="project" value="TreeGrafter"/>
</dbReference>
<dbReference type="NCBIfam" id="TIGR00257">
    <property type="entry name" value="IMPACT_YIGZ"/>
    <property type="match status" value="1"/>
</dbReference>
<dbReference type="PANTHER" id="PTHR16301:SF20">
    <property type="entry name" value="IMPACT FAMILY MEMBER YIGZ"/>
    <property type="match status" value="1"/>
</dbReference>
<dbReference type="InterPro" id="IPR015269">
    <property type="entry name" value="UPF0029_Impact_C"/>
</dbReference>
<feature type="domain" description="UPF0029" evidence="3">
    <location>
        <begin position="144"/>
        <end position="198"/>
    </location>
</feature>
<dbReference type="Pfam" id="PF01205">
    <property type="entry name" value="Impact_N"/>
    <property type="match status" value="1"/>
</dbReference>
<dbReference type="PROSITE" id="PS00910">
    <property type="entry name" value="UPF0029"/>
    <property type="match status" value="1"/>
</dbReference>
<evidence type="ECO:0000256" key="1">
    <source>
        <dbReference type="ARBA" id="ARBA00007665"/>
    </source>
</evidence>
<name>A0A0L6JY62_9FIRM</name>
<comment type="similarity">
    <text evidence="1">Belongs to the IMPACT family.</text>
</comment>
<dbReference type="AlphaFoldDB" id="A0A0L6JY62"/>
<dbReference type="Gene3D" id="3.30.230.30">
    <property type="entry name" value="Impact, N-terminal domain"/>
    <property type="match status" value="1"/>
</dbReference>
<dbReference type="GO" id="GO:0005737">
    <property type="term" value="C:cytoplasm"/>
    <property type="evidence" value="ECO:0007669"/>
    <property type="project" value="TreeGrafter"/>
</dbReference>
<evidence type="ECO:0000259" key="2">
    <source>
        <dbReference type="Pfam" id="PF01205"/>
    </source>
</evidence>
<proteinExistence type="inferred from homology"/>
<gene>
    <name evidence="4" type="ORF">Bccel_5677</name>
</gene>
<sequence length="221" mass="24594">MLTQVIKEYKTVLNEAVAQTEEKKSRFIASVKHVKCEEEALEFVSRLKTQYWDATHNVYAYHIVGDSVIQRFSDDGEPSGTAGIPVLEVIKKTGIQDVVVVVTRYFGGTLLGAAGLIRAYGKCAAAGIEAANIVKRLLCQEIIVIVEYTIFGKVQNKLEVDEYIIKEINYEQDVQLTVYIPVESTEVFIKNLTELTNATAIIEAKGEVYITVDQNGKIINT</sequence>
<reference evidence="5" key="1">
    <citation type="submission" date="2015-07" db="EMBL/GenBank/DDBJ databases">
        <title>Near-Complete Genome Sequence of the Cellulolytic Bacterium Bacteroides (Pseudobacteroides) cellulosolvens ATCC 35603.</title>
        <authorList>
            <person name="Dassa B."/>
            <person name="Utturkar S.M."/>
            <person name="Klingeman D.M."/>
            <person name="Hurt R.A."/>
            <person name="Keller M."/>
            <person name="Xu J."/>
            <person name="Reddy Y.H.K."/>
            <person name="Borovok I."/>
            <person name="Grinberg I.R."/>
            <person name="Lamed R."/>
            <person name="Zhivin O."/>
            <person name="Bayer E.A."/>
            <person name="Brown S.D."/>
        </authorList>
    </citation>
    <scope>NUCLEOTIDE SEQUENCE [LARGE SCALE GENOMIC DNA]</scope>
    <source>
        <strain evidence="5">DSM 2933</strain>
    </source>
</reference>
<dbReference type="eggNOG" id="COG1739">
    <property type="taxonomic scope" value="Bacteria"/>
</dbReference>
<dbReference type="InterPro" id="IPR036956">
    <property type="entry name" value="Impact_N_sf"/>
</dbReference>
<evidence type="ECO:0000313" key="4">
    <source>
        <dbReference type="EMBL" id="KNY30397.1"/>
    </source>
</evidence>
<keyword evidence="5" id="KW-1185">Reference proteome</keyword>
<dbReference type="Pfam" id="PF09186">
    <property type="entry name" value="DUF1949"/>
    <property type="match status" value="1"/>
</dbReference>
<dbReference type="InterPro" id="IPR001498">
    <property type="entry name" value="Impact_N"/>
</dbReference>
<dbReference type="SUPFAM" id="SSF54980">
    <property type="entry name" value="EF-G C-terminal domain-like"/>
    <property type="match status" value="1"/>
</dbReference>